<gene>
    <name evidence="4" type="ORF">RJ641_008595</name>
</gene>
<dbReference type="Proteomes" id="UP001370490">
    <property type="component" value="Unassembled WGS sequence"/>
</dbReference>
<reference evidence="4 5" key="1">
    <citation type="submission" date="2023-12" db="EMBL/GenBank/DDBJ databases">
        <title>A high-quality genome assembly for Dillenia turbinata (Dilleniales).</title>
        <authorList>
            <person name="Chanderbali A."/>
        </authorList>
    </citation>
    <scope>NUCLEOTIDE SEQUENCE [LARGE SCALE GENOMIC DNA]</scope>
    <source>
        <strain evidence="4">LSX21</strain>
        <tissue evidence="4">Leaf</tissue>
    </source>
</reference>
<evidence type="ECO:0000256" key="1">
    <source>
        <dbReference type="ARBA" id="ARBA00004123"/>
    </source>
</evidence>
<comment type="subcellular location">
    <subcellularLocation>
        <location evidence="1">Nucleus</location>
    </subcellularLocation>
</comment>
<dbReference type="GO" id="GO:0008033">
    <property type="term" value="P:tRNA processing"/>
    <property type="evidence" value="ECO:0007669"/>
    <property type="project" value="UniProtKB-KW"/>
</dbReference>
<dbReference type="InterPro" id="IPR002738">
    <property type="entry name" value="RNase_P_p30"/>
</dbReference>
<dbReference type="PANTHER" id="PTHR13031">
    <property type="entry name" value="RIBONUCLEASE P SUBUNIT P30"/>
    <property type="match status" value="1"/>
</dbReference>
<dbReference type="EMBL" id="JBAMMX010000015">
    <property type="protein sequence ID" value="KAK6926876.1"/>
    <property type="molecule type" value="Genomic_DNA"/>
</dbReference>
<dbReference type="GO" id="GO:0003723">
    <property type="term" value="F:RNA binding"/>
    <property type="evidence" value="ECO:0007669"/>
    <property type="project" value="TreeGrafter"/>
</dbReference>
<dbReference type="AlphaFoldDB" id="A0AAN8VB35"/>
<dbReference type="InterPro" id="IPR016195">
    <property type="entry name" value="Pol/histidinol_Pase-like"/>
</dbReference>
<dbReference type="Gene3D" id="3.20.20.140">
    <property type="entry name" value="Metal-dependent hydrolases"/>
    <property type="match status" value="2"/>
</dbReference>
<keyword evidence="5" id="KW-1185">Reference proteome</keyword>
<evidence type="ECO:0000313" key="4">
    <source>
        <dbReference type="EMBL" id="KAK6926876.1"/>
    </source>
</evidence>
<accession>A0AAN8VB35</accession>
<evidence type="ECO:0000313" key="5">
    <source>
        <dbReference type="Proteomes" id="UP001370490"/>
    </source>
</evidence>
<comment type="caution">
    <text evidence="4">The sequence shown here is derived from an EMBL/GenBank/DDBJ whole genome shotgun (WGS) entry which is preliminary data.</text>
</comment>
<dbReference type="SUPFAM" id="SSF89550">
    <property type="entry name" value="PHP domain-like"/>
    <property type="match status" value="2"/>
</dbReference>
<sequence>MGFFDFNIPYNEHSQSTNKSNPNKTVRLKQVIKAMELGYTGIAYNRTIKGVMSDSDYCTIPLLSFATLLKLAPFLSSSVNLHRQLLHIPPSCPFRQYTRLTVTVDSPPQSNALNSANPILKTYDLIAVKPLNQAAFDHACQFAEVDIIAIDFAKLPFRMKLPMIKAAIGRGIYFEIVYSPLIMEAERRQTISNAKSEFFVCNSKVVLSLCSVLSPAMGKGQLTWKAVIELLVDWTRGKNLIISSAAPSVNELRGPNDVANLCFLLGLSIEHAKAALSKNCRALIAHALRKRHYYKEAIRIEPVPSHKPLDSTKPWDVNFGTWDPISSGEGDLLLDDMAKSFVAASKASKSVKSIDFASIEDSLRSHGFQVKDYISRSDVLSQLPAKSTAGKFEVHDGEFQPPQENNFLPTPDQRPRTDASLVYEAPGVEDSLKPLPTAETVATIPVEEDFNISKKLDACTGPCEGAVQVLEAVNSVSDGERDVVLLEDSATIPMEVDVNNSNALELSVGPGEEEDENLKTVNNVSDSEVNHALSEDKVVISSLEDIGFAPTNKAPSEINSSDPFEDSIHLASADDDLKISSSFSMPVNMINVAGDETNAKDGDAMDVLLEPCTMSLANPMQGEVRNCSDHSALLGEEICFSEAKNEIVNGLAVANDELSGKLKEQEKEKLDESFFPRSGGYKRGRGRMPHHSLMFPARHSLNPVFFKRRAQKFRAKTKIL</sequence>
<dbReference type="GO" id="GO:0005655">
    <property type="term" value="C:nucleolar ribonuclease P complex"/>
    <property type="evidence" value="ECO:0007669"/>
    <property type="project" value="TreeGrafter"/>
</dbReference>
<name>A0AAN8VB35_9MAGN</name>
<proteinExistence type="inferred from homology"/>
<comment type="similarity">
    <text evidence="2">Belongs to the eukaryotic/archaeal RNase P protein component 3 family.</text>
</comment>
<keyword evidence="3" id="KW-0819">tRNA processing</keyword>
<evidence type="ECO:0000256" key="2">
    <source>
        <dbReference type="ARBA" id="ARBA00007331"/>
    </source>
</evidence>
<dbReference type="Pfam" id="PF01876">
    <property type="entry name" value="RNase_P_p30"/>
    <property type="match status" value="2"/>
</dbReference>
<dbReference type="PANTHER" id="PTHR13031:SF0">
    <property type="entry name" value="RIBONUCLEASE P PROTEIN SUBUNIT P30"/>
    <property type="match status" value="1"/>
</dbReference>
<protein>
    <submittedName>
        <fullName evidence="4">RNase P subunit p30</fullName>
    </submittedName>
</protein>
<organism evidence="4 5">
    <name type="scientific">Dillenia turbinata</name>
    <dbReference type="NCBI Taxonomy" id="194707"/>
    <lineage>
        <taxon>Eukaryota</taxon>
        <taxon>Viridiplantae</taxon>
        <taxon>Streptophyta</taxon>
        <taxon>Embryophyta</taxon>
        <taxon>Tracheophyta</taxon>
        <taxon>Spermatophyta</taxon>
        <taxon>Magnoliopsida</taxon>
        <taxon>eudicotyledons</taxon>
        <taxon>Gunneridae</taxon>
        <taxon>Pentapetalae</taxon>
        <taxon>Dilleniales</taxon>
        <taxon>Dilleniaceae</taxon>
        <taxon>Dillenia</taxon>
    </lineage>
</organism>
<evidence type="ECO:0000256" key="3">
    <source>
        <dbReference type="ARBA" id="ARBA00022694"/>
    </source>
</evidence>